<dbReference type="InterPro" id="IPR014014">
    <property type="entry name" value="RNA_helicase_DEAD_Q_motif"/>
</dbReference>
<dbReference type="InterPro" id="IPR001650">
    <property type="entry name" value="Helicase_C-like"/>
</dbReference>
<evidence type="ECO:0000256" key="1">
    <source>
        <dbReference type="ARBA" id="ARBA00012552"/>
    </source>
</evidence>
<dbReference type="SUPFAM" id="SSF52540">
    <property type="entry name" value="P-loop containing nucleoside triphosphate hydrolases"/>
    <property type="match status" value="1"/>
</dbReference>
<evidence type="ECO:0000256" key="3">
    <source>
        <dbReference type="ARBA" id="ARBA00022801"/>
    </source>
</evidence>
<dbReference type="Pfam" id="PF00270">
    <property type="entry name" value="DEAD"/>
    <property type="match status" value="1"/>
</dbReference>
<dbReference type="InterPro" id="IPR012677">
    <property type="entry name" value="Nucleotide-bd_a/b_plait_sf"/>
</dbReference>
<dbReference type="InterPro" id="IPR014001">
    <property type="entry name" value="Helicase_ATP-bd"/>
</dbReference>
<dbReference type="PROSITE" id="PS51194">
    <property type="entry name" value="HELICASE_CTER"/>
    <property type="match status" value="1"/>
</dbReference>
<protein>
    <recommendedName>
        <fullName evidence="1">RNA helicase</fullName>
        <ecNumber evidence="1">3.6.4.13</ecNumber>
    </recommendedName>
</protein>
<evidence type="ECO:0000259" key="9">
    <source>
        <dbReference type="PROSITE" id="PS51192"/>
    </source>
</evidence>
<dbReference type="EMBL" id="BAAAGG010000005">
    <property type="protein sequence ID" value="GAA0758833.1"/>
    <property type="molecule type" value="Genomic_DNA"/>
</dbReference>
<evidence type="ECO:0000256" key="2">
    <source>
        <dbReference type="ARBA" id="ARBA00022741"/>
    </source>
</evidence>
<evidence type="ECO:0000256" key="7">
    <source>
        <dbReference type="RuleBase" id="RU000492"/>
    </source>
</evidence>
<dbReference type="RefSeq" id="WP_224454165.1">
    <property type="nucleotide sequence ID" value="NZ_BAAAGG010000005.1"/>
</dbReference>
<dbReference type="GO" id="GO:0004386">
    <property type="term" value="F:helicase activity"/>
    <property type="evidence" value="ECO:0007669"/>
    <property type="project" value="UniProtKB-KW"/>
</dbReference>
<keyword evidence="3 7" id="KW-0378">Hydrolase</keyword>
<comment type="similarity">
    <text evidence="7">Belongs to the DEAD box helicase family.</text>
</comment>
<dbReference type="CDD" id="cd18787">
    <property type="entry name" value="SF2_C_DEAD"/>
    <property type="match status" value="1"/>
</dbReference>
<evidence type="ECO:0000259" key="10">
    <source>
        <dbReference type="PROSITE" id="PS51194"/>
    </source>
</evidence>
<evidence type="ECO:0000313" key="12">
    <source>
        <dbReference type="EMBL" id="GAA0758833.1"/>
    </source>
</evidence>
<feature type="domain" description="Helicase ATP-binding" evidence="9">
    <location>
        <begin position="34"/>
        <end position="205"/>
    </location>
</feature>
<feature type="short sequence motif" description="Q motif" evidence="6">
    <location>
        <begin position="2"/>
        <end position="30"/>
    </location>
</feature>
<reference evidence="12 13" key="1">
    <citation type="journal article" date="2019" name="Int. J. Syst. Evol. Microbiol.">
        <title>The Global Catalogue of Microorganisms (GCM) 10K type strain sequencing project: providing services to taxonomists for standard genome sequencing and annotation.</title>
        <authorList>
            <consortium name="The Broad Institute Genomics Platform"/>
            <consortium name="The Broad Institute Genome Sequencing Center for Infectious Disease"/>
            <person name="Wu L."/>
            <person name="Ma J."/>
        </authorList>
    </citation>
    <scope>NUCLEOTIDE SEQUENCE [LARGE SCALE GENOMIC DNA]</scope>
    <source>
        <strain evidence="12 13">JCM 16231</strain>
    </source>
</reference>
<keyword evidence="13" id="KW-1185">Reference proteome</keyword>
<dbReference type="InterPro" id="IPR005580">
    <property type="entry name" value="DbpA/CsdA_RNA-bd_dom"/>
</dbReference>
<dbReference type="InterPro" id="IPR011545">
    <property type="entry name" value="DEAD/DEAH_box_helicase_dom"/>
</dbReference>
<evidence type="ECO:0000256" key="6">
    <source>
        <dbReference type="PROSITE-ProRule" id="PRU00552"/>
    </source>
</evidence>
<dbReference type="Proteomes" id="UP001500185">
    <property type="component" value="Unassembled WGS sequence"/>
</dbReference>
<feature type="domain" description="Helicase C-terminal" evidence="10">
    <location>
        <begin position="232"/>
        <end position="378"/>
    </location>
</feature>
<feature type="compositionally biased region" description="Gly residues" evidence="8">
    <location>
        <begin position="536"/>
        <end position="545"/>
    </location>
</feature>
<keyword evidence="2 7" id="KW-0547">Nucleotide-binding</keyword>
<feature type="region of interest" description="Disordered" evidence="8">
    <location>
        <begin position="529"/>
        <end position="587"/>
    </location>
</feature>
<dbReference type="Pfam" id="PF00271">
    <property type="entry name" value="Helicase_C"/>
    <property type="match status" value="1"/>
</dbReference>
<dbReference type="Pfam" id="PF03880">
    <property type="entry name" value="DbpA"/>
    <property type="match status" value="1"/>
</dbReference>
<evidence type="ECO:0000256" key="5">
    <source>
        <dbReference type="ARBA" id="ARBA00022840"/>
    </source>
</evidence>
<dbReference type="InterPro" id="IPR050547">
    <property type="entry name" value="DEAD_box_RNA_helicases"/>
</dbReference>
<keyword evidence="5 7" id="KW-0067">ATP-binding</keyword>
<dbReference type="PANTHER" id="PTHR47963">
    <property type="entry name" value="DEAD-BOX ATP-DEPENDENT RNA HELICASE 47, MITOCHONDRIAL"/>
    <property type="match status" value="1"/>
</dbReference>
<dbReference type="InterPro" id="IPR027417">
    <property type="entry name" value="P-loop_NTPase"/>
</dbReference>
<evidence type="ECO:0000259" key="11">
    <source>
        <dbReference type="PROSITE" id="PS51195"/>
    </source>
</evidence>
<dbReference type="PROSITE" id="PS51195">
    <property type="entry name" value="Q_MOTIF"/>
    <property type="match status" value="1"/>
</dbReference>
<evidence type="ECO:0000256" key="8">
    <source>
        <dbReference type="SAM" id="MobiDB-lite"/>
    </source>
</evidence>
<evidence type="ECO:0000256" key="4">
    <source>
        <dbReference type="ARBA" id="ARBA00022806"/>
    </source>
</evidence>
<dbReference type="PROSITE" id="PS00039">
    <property type="entry name" value="DEAD_ATP_HELICASE"/>
    <property type="match status" value="1"/>
</dbReference>
<dbReference type="InterPro" id="IPR044742">
    <property type="entry name" value="DEAD/DEAH_RhlB"/>
</dbReference>
<feature type="compositionally biased region" description="Basic and acidic residues" evidence="8">
    <location>
        <begin position="559"/>
        <end position="568"/>
    </location>
</feature>
<gene>
    <name evidence="12" type="ORF">GCM10009433_16430</name>
</gene>
<proteinExistence type="inferred from homology"/>
<name>A0ABN1K914_9FLAO</name>
<organism evidence="12 13">
    <name type="scientific">Psychroflexus lacisalsi</name>
    <dbReference type="NCBI Taxonomy" id="503928"/>
    <lineage>
        <taxon>Bacteria</taxon>
        <taxon>Pseudomonadati</taxon>
        <taxon>Bacteroidota</taxon>
        <taxon>Flavobacteriia</taxon>
        <taxon>Flavobacteriales</taxon>
        <taxon>Flavobacteriaceae</taxon>
        <taxon>Psychroflexus</taxon>
    </lineage>
</organism>
<sequence length="587" mass="66217">MTTFESLGLSPEILKAIEDLGFESPSEVQEQTIPILLEEPTDMVALAQTGTGKTAAFGFPLIQNIDLNSKKTQGLILSPTRELCMQITNELKQYAKYYQNLNTVAVYGGASITDQARQIKRGAQIIVATPGRMKDMIQRNIIDISNINICILDEADEMLNMGFFEDIKEILSHSSDQKNTWLFSATMPKEVSMIAKKFMKSPKEITVGQKNISTKSVSHEYFIVGGRDRYSAVKRVVDANPDIYAVIFCRTKRDTQKVAEKLIEDGYSASALHGDLSQAQRDMVMNSFRKKQIQMLVATDVAARGIDVDDITHVINYQLPDEIETYTHRSGRTGRAGKEGKSLVIVTKSEVRKIRQVEKIIGQKFTQEELPSGDEICKRQLFHLADEIKNTTINSEIDSFIPDLEAQFEDLSKEEIIKKFFSVEFTRFHNYYKNAPKITQHSADDSYSSGKDYGDETRFFINIGEKDGFNWMSLKDFLKEQLNLDRDGVAKVDVKNTFSFFNVPTDDVEKVQSTFDTFKLKGRHVNVEITKDQKSGSGGRKGGGGGRDRGDRKPRKRFDKNSSSDFKGKKSGGSSVKSSFERRRKKS</sequence>
<dbReference type="SMART" id="SM00490">
    <property type="entry name" value="HELICc"/>
    <property type="match status" value="1"/>
</dbReference>
<feature type="domain" description="DEAD-box RNA helicase Q" evidence="11">
    <location>
        <begin position="2"/>
        <end position="30"/>
    </location>
</feature>
<dbReference type="Gene3D" id="3.40.50.300">
    <property type="entry name" value="P-loop containing nucleotide triphosphate hydrolases"/>
    <property type="match status" value="2"/>
</dbReference>
<dbReference type="CDD" id="cd12252">
    <property type="entry name" value="RRM_DbpA"/>
    <property type="match status" value="1"/>
</dbReference>
<evidence type="ECO:0000313" key="13">
    <source>
        <dbReference type="Proteomes" id="UP001500185"/>
    </source>
</evidence>
<dbReference type="CDD" id="cd00268">
    <property type="entry name" value="DEADc"/>
    <property type="match status" value="1"/>
</dbReference>
<dbReference type="SMART" id="SM00487">
    <property type="entry name" value="DEXDc"/>
    <property type="match status" value="1"/>
</dbReference>
<accession>A0ABN1K914</accession>
<comment type="caution">
    <text evidence="12">The sequence shown here is derived from an EMBL/GenBank/DDBJ whole genome shotgun (WGS) entry which is preliminary data.</text>
</comment>
<dbReference type="Gene3D" id="3.30.70.330">
    <property type="match status" value="1"/>
</dbReference>
<keyword evidence="4 7" id="KW-0347">Helicase</keyword>
<dbReference type="PROSITE" id="PS51192">
    <property type="entry name" value="HELICASE_ATP_BIND_1"/>
    <property type="match status" value="1"/>
</dbReference>
<dbReference type="EC" id="3.6.4.13" evidence="1"/>
<dbReference type="PANTHER" id="PTHR47963:SF8">
    <property type="entry name" value="ATP-DEPENDENT RNA HELICASE DEAD"/>
    <property type="match status" value="1"/>
</dbReference>
<dbReference type="InterPro" id="IPR000629">
    <property type="entry name" value="RNA-helicase_DEAD-box_CS"/>
</dbReference>